<proteinExistence type="predicted"/>
<protein>
    <submittedName>
        <fullName evidence="1">Uncharacterized protein</fullName>
    </submittedName>
</protein>
<dbReference type="HOGENOM" id="CLU_2880719_0_0_6"/>
<evidence type="ECO:0000313" key="2">
    <source>
        <dbReference type="Proteomes" id="UP000008888"/>
    </source>
</evidence>
<accession>G0A1X5</accession>
<gene>
    <name evidence="1" type="ordered locus">Metme_2979</name>
</gene>
<dbReference type="STRING" id="857087.Metme_2979"/>
<keyword evidence="2" id="KW-1185">Reference proteome</keyword>
<dbReference type="Proteomes" id="UP000008888">
    <property type="component" value="Chromosome"/>
</dbReference>
<sequence>MVKQLVVATMGQSPNMALNLAPSGRWTLRDKAAQRRLALRVCRAWHVTMSVKVRQPGVRRAEG</sequence>
<dbReference type="KEGG" id="mmt:Metme_2979"/>
<evidence type="ECO:0000313" key="1">
    <source>
        <dbReference type="EMBL" id="AEG01358.1"/>
    </source>
</evidence>
<reference evidence="2" key="3">
    <citation type="submission" date="2011-05" db="EMBL/GenBank/DDBJ databases">
        <title>Complete sequence of Methylomonas methanica MC09.</title>
        <authorList>
            <consortium name="US DOE Joint Genome Institute"/>
            <person name="Lucas S."/>
            <person name="Han J."/>
            <person name="Lapidus A."/>
            <person name="Cheng J.-F."/>
            <person name="Goodwin L."/>
            <person name="Pitluck S."/>
            <person name="Peters L."/>
            <person name="Mikhailova N."/>
            <person name="Teshima H."/>
            <person name="Han C."/>
            <person name="Tapia R."/>
            <person name="Land M."/>
            <person name="Hauser L."/>
            <person name="Kyrpides N."/>
            <person name="Ivanova N."/>
            <person name="Pagani I."/>
            <person name="Stein L."/>
            <person name="Woyke T."/>
        </authorList>
    </citation>
    <scope>NUCLEOTIDE SEQUENCE [LARGE SCALE GENOMIC DNA]</scope>
    <source>
        <strain evidence="2">MC09</strain>
    </source>
</reference>
<dbReference type="EMBL" id="CP002738">
    <property type="protein sequence ID" value="AEG01358.1"/>
    <property type="molecule type" value="Genomic_DNA"/>
</dbReference>
<dbReference type="AlphaFoldDB" id="G0A1X5"/>
<organism evidence="1 2">
    <name type="scientific">Methylomonas methanica (strain DSM 25384 / MC09)</name>
    <dbReference type="NCBI Taxonomy" id="857087"/>
    <lineage>
        <taxon>Bacteria</taxon>
        <taxon>Pseudomonadati</taxon>
        <taxon>Pseudomonadota</taxon>
        <taxon>Gammaproteobacteria</taxon>
        <taxon>Methylococcales</taxon>
        <taxon>Methylococcaceae</taxon>
        <taxon>Methylomonas</taxon>
    </lineage>
</organism>
<reference evidence="1 2" key="1">
    <citation type="journal article" date="2011" name="J. Bacteriol.">
        <title>Complete Genome Sequence of the Aerobic Marine Methanotroph Methylomonas methanica MC09.</title>
        <authorList>
            <person name="Boden R."/>
            <person name="Cunliffe M."/>
            <person name="Scanlan J."/>
            <person name="Moussard H."/>
            <person name="Kits K.D."/>
            <person name="Klotz M.G."/>
            <person name="Jetten M.S."/>
            <person name="Vuilleumier S."/>
            <person name="Han J."/>
            <person name="Peters L."/>
            <person name="Mikhailova N."/>
            <person name="Teshima H."/>
            <person name="Tapia R."/>
            <person name="Kyrpides N."/>
            <person name="Ivanova N."/>
            <person name="Pagani I."/>
            <person name="Cheng J.F."/>
            <person name="Goodwin L."/>
            <person name="Han C."/>
            <person name="Hauser L."/>
            <person name="Land M.L."/>
            <person name="Lapidus A."/>
            <person name="Lucas S."/>
            <person name="Pitluck S."/>
            <person name="Woyke T."/>
            <person name="Stein L."/>
            <person name="Murrell J.C."/>
        </authorList>
    </citation>
    <scope>NUCLEOTIDE SEQUENCE [LARGE SCALE GENOMIC DNA]</scope>
    <source>
        <strain evidence="1 2">MC09</strain>
    </source>
</reference>
<name>G0A1X5_METMM</name>
<reference key="2">
    <citation type="submission" date="2011-05" db="EMBL/GenBank/DDBJ databases">
        <title>Complete genome sequence of the aerobic marine methanotroph Methylomonas methanica MC09.</title>
        <authorList>
            <person name="Boden R."/>
            <person name="Cunliffe M."/>
            <person name="Scanlan J."/>
            <person name="Moussard H."/>
            <person name="Kits K.D."/>
            <person name="Klotz M."/>
            <person name="Jetten M."/>
            <person name="Vuilleumier S."/>
            <person name="Han J."/>
            <person name="Peters L."/>
            <person name="Mikhailova N."/>
            <person name="Teshima H."/>
            <person name="Tapia R."/>
            <person name="Kyrpides N."/>
            <person name="Ivanova N."/>
            <person name="Pagani I."/>
            <person name="Cheng J.-F."/>
            <person name="Goodwin L."/>
            <person name="Han C."/>
            <person name="Hauser L."/>
            <person name="Land M."/>
            <person name="Lapidus A."/>
            <person name="Lucas S."/>
            <person name="Pitluck S."/>
            <person name="Woyke T."/>
            <person name="Stein L.Y."/>
            <person name="Murrell C."/>
        </authorList>
    </citation>
    <scope>NUCLEOTIDE SEQUENCE</scope>
    <source>
        <strain>MC09</strain>
    </source>
</reference>